<accession>A0A0B1SPJ8</accession>
<evidence type="ECO:0000313" key="2">
    <source>
        <dbReference type="Proteomes" id="UP000053660"/>
    </source>
</evidence>
<dbReference type="AlphaFoldDB" id="A0A0B1SPJ8"/>
<keyword evidence="2" id="KW-1185">Reference proteome</keyword>
<name>A0A0B1SPJ8_OESDE</name>
<dbReference type="EMBL" id="KN558233">
    <property type="protein sequence ID" value="KHJ87238.1"/>
    <property type="molecule type" value="Genomic_DNA"/>
</dbReference>
<protein>
    <submittedName>
        <fullName evidence="1">Uncharacterized protein</fullName>
    </submittedName>
</protein>
<evidence type="ECO:0000313" key="1">
    <source>
        <dbReference type="EMBL" id="KHJ87238.1"/>
    </source>
</evidence>
<proteinExistence type="predicted"/>
<dbReference type="PANTHER" id="PTHR31389">
    <property type="entry name" value="LD39211P"/>
    <property type="match status" value="1"/>
</dbReference>
<dbReference type="OrthoDB" id="5787372at2759"/>
<gene>
    <name evidence="1" type="ORF">OESDEN_12993</name>
</gene>
<organism evidence="1 2">
    <name type="scientific">Oesophagostomum dentatum</name>
    <name type="common">Nodular worm</name>
    <dbReference type="NCBI Taxonomy" id="61180"/>
    <lineage>
        <taxon>Eukaryota</taxon>
        <taxon>Metazoa</taxon>
        <taxon>Ecdysozoa</taxon>
        <taxon>Nematoda</taxon>
        <taxon>Chromadorea</taxon>
        <taxon>Rhabditida</taxon>
        <taxon>Rhabditina</taxon>
        <taxon>Rhabditomorpha</taxon>
        <taxon>Strongyloidea</taxon>
        <taxon>Strongylidae</taxon>
        <taxon>Oesophagostomum</taxon>
    </lineage>
</organism>
<reference evidence="1 2" key="1">
    <citation type="submission" date="2014-03" db="EMBL/GenBank/DDBJ databases">
        <title>Draft genome of the hookworm Oesophagostomum dentatum.</title>
        <authorList>
            <person name="Mitreva M."/>
        </authorList>
    </citation>
    <scope>NUCLEOTIDE SEQUENCE [LARGE SCALE GENOMIC DNA]</scope>
    <source>
        <strain evidence="1 2">OD-Hann</strain>
    </source>
</reference>
<dbReference type="Proteomes" id="UP000053660">
    <property type="component" value="Unassembled WGS sequence"/>
</dbReference>
<dbReference type="PANTHER" id="PTHR31389:SF4">
    <property type="entry name" value="LD39211P"/>
    <property type="match status" value="1"/>
</dbReference>
<sequence length="98" mass="11034">MSKSKDQPETERFVLCALEKDCMAPPGAQLKCNFARDTDNVYANCHRYDQSVINLLLANAYDYNASRFLSRIGDGCAIIREPSPYLSEENFTCALGHH</sequence>